<dbReference type="InterPro" id="IPR015813">
    <property type="entry name" value="Pyrv/PenolPyrv_kinase-like_dom"/>
</dbReference>
<keyword evidence="6" id="KW-0479">Metal-binding</keyword>
<dbReference type="GO" id="GO:0016301">
    <property type="term" value="F:kinase activity"/>
    <property type="evidence" value="ECO:0007669"/>
    <property type="project" value="UniProtKB-KW"/>
</dbReference>
<dbReference type="Proteomes" id="UP000680365">
    <property type="component" value="Unassembled WGS sequence"/>
</dbReference>
<dbReference type="Gene3D" id="2.40.33.10">
    <property type="entry name" value="PK beta-barrel domain-like"/>
    <property type="match status" value="1"/>
</dbReference>
<proteinExistence type="inferred from homology"/>
<feature type="domain" description="Pyruvate kinase barrel" evidence="15">
    <location>
        <begin position="4"/>
        <end position="324"/>
    </location>
</feature>
<dbReference type="InterPro" id="IPR011037">
    <property type="entry name" value="Pyrv_Knase-like_insert_dom_sf"/>
</dbReference>
<dbReference type="EMBL" id="JAEDAM010000024">
    <property type="protein sequence ID" value="MBS8121943.1"/>
    <property type="molecule type" value="Genomic_DNA"/>
</dbReference>
<dbReference type="InterPro" id="IPR018209">
    <property type="entry name" value="Pyrv_Knase_AS"/>
</dbReference>
<evidence type="ECO:0000256" key="12">
    <source>
        <dbReference type="ARBA" id="ARBA00023317"/>
    </source>
</evidence>
<evidence type="ECO:0000256" key="1">
    <source>
        <dbReference type="ARBA" id="ARBA00001958"/>
    </source>
</evidence>
<dbReference type="InterPro" id="IPR001697">
    <property type="entry name" value="Pyr_Knase"/>
</dbReference>
<comment type="caution">
    <text evidence="17">The sequence shown here is derived from an EMBL/GenBank/DDBJ whole genome shotgun (WGS) entry which is preliminary data.</text>
</comment>
<evidence type="ECO:0000256" key="9">
    <source>
        <dbReference type="ARBA" id="ARBA00022840"/>
    </source>
</evidence>
<dbReference type="SUPFAM" id="SSF50800">
    <property type="entry name" value="PK beta-barrel domain-like"/>
    <property type="match status" value="1"/>
</dbReference>
<dbReference type="RefSeq" id="WP_213348933.1">
    <property type="nucleotide sequence ID" value="NZ_JAEDAM010000024.1"/>
</dbReference>
<evidence type="ECO:0000256" key="13">
    <source>
        <dbReference type="NCBIfam" id="TIGR01064"/>
    </source>
</evidence>
<evidence type="ECO:0000256" key="11">
    <source>
        <dbReference type="ARBA" id="ARBA00023152"/>
    </source>
</evidence>
<comment type="catalytic activity">
    <reaction evidence="14">
        <text>pyruvate + ATP = phosphoenolpyruvate + ADP + H(+)</text>
        <dbReference type="Rhea" id="RHEA:18157"/>
        <dbReference type="ChEBI" id="CHEBI:15361"/>
        <dbReference type="ChEBI" id="CHEBI:15378"/>
        <dbReference type="ChEBI" id="CHEBI:30616"/>
        <dbReference type="ChEBI" id="CHEBI:58702"/>
        <dbReference type="ChEBI" id="CHEBI:456216"/>
        <dbReference type="EC" id="2.7.1.40"/>
    </reaction>
</comment>
<gene>
    <name evidence="17" type="ORF">VAMP_44n18</name>
</gene>
<dbReference type="Pfam" id="PF02887">
    <property type="entry name" value="PK_C"/>
    <property type="match status" value="1"/>
</dbReference>
<keyword evidence="12 17" id="KW-0670">Pyruvate</keyword>
<evidence type="ECO:0000256" key="8">
    <source>
        <dbReference type="ARBA" id="ARBA00022777"/>
    </source>
</evidence>
<evidence type="ECO:0000313" key="17">
    <source>
        <dbReference type="EMBL" id="MBS8121943.1"/>
    </source>
</evidence>
<comment type="similarity">
    <text evidence="3 14">Belongs to the pyruvate kinase family.</text>
</comment>
<keyword evidence="5 14" id="KW-0808">Transferase</keyword>
<dbReference type="PANTHER" id="PTHR11817">
    <property type="entry name" value="PYRUVATE KINASE"/>
    <property type="match status" value="1"/>
</dbReference>
<evidence type="ECO:0000256" key="3">
    <source>
        <dbReference type="ARBA" id="ARBA00008663"/>
    </source>
</evidence>
<sequence length="478" mass="53584">MIDKKTKIIASVGPVTKDENSLISLYQNGVNVIRFNFSHADYDSVKDIISKIKNLNIQGITNLSLLLDTKGPEIRTGDLEQKIDFKKGNIFNIFYKDSNLCTNNDLYCDYEYLGDLNIGDIIRIDSGLFDVEVVSKGKDFLEVKSLNSAKIGSRRHINLPGIKIKLPGITDKDKKDILFGIENGVDFIALSFVRNKSNIDELKTFLKENNAEHIKIISKIENQEAIENLDSIIENSDGVMVARGDLGIEVDIEKLPNYQKTIVQKCRDKGIFVIVATHLLETMIDSPFPTRAEVSDIYNAVLQKADALMLSGETTIGTYPIESVNMMSKVIKSAEDNINYEHNCFENIGLNKRDVEKKKLIKHGFYIGEDLGVKAIIILTKTGKLARIAATYKPNNKVFAFTKNENTLNYINILFGIEGIKMNFDSSNTENVDMAIKLLYEKGKITKADKLIAIADNISKNGKEIPIMQIINVDDIIL</sequence>
<dbReference type="InterPro" id="IPR015806">
    <property type="entry name" value="Pyrv_Knase_insert_dom_sf"/>
</dbReference>
<name>A0ABS5QMF6_9BACT</name>
<evidence type="ECO:0000313" key="18">
    <source>
        <dbReference type="Proteomes" id="UP000680365"/>
    </source>
</evidence>
<dbReference type="NCBIfam" id="NF004491">
    <property type="entry name" value="PRK05826.1"/>
    <property type="match status" value="1"/>
</dbReference>
<protein>
    <recommendedName>
        <fullName evidence="4 13">Pyruvate kinase</fullName>
        <ecNumber evidence="4 13">2.7.1.40</ecNumber>
    </recommendedName>
</protein>
<dbReference type="EC" id="2.7.1.40" evidence="4 13"/>
<keyword evidence="7" id="KW-0547">Nucleotide-binding</keyword>
<evidence type="ECO:0000259" key="15">
    <source>
        <dbReference type="Pfam" id="PF00224"/>
    </source>
</evidence>
<evidence type="ECO:0000256" key="7">
    <source>
        <dbReference type="ARBA" id="ARBA00022741"/>
    </source>
</evidence>
<reference evidence="17 18" key="1">
    <citation type="journal article" date="2021" name="Nat. Commun.">
        <title>Reductive evolution and unique predatory mode in the CPR bacterium Vampirococcus lugosii.</title>
        <authorList>
            <person name="Moreira D."/>
            <person name="Zivanovic Y."/>
            <person name="Lopez-Archilla A.I."/>
            <person name="Iniesto M."/>
            <person name="Lopez-Garcia P."/>
        </authorList>
    </citation>
    <scope>NUCLEOTIDE SEQUENCE [LARGE SCALE GENOMIC DNA]</scope>
    <source>
        <strain evidence="17">Chiprana</strain>
    </source>
</reference>
<dbReference type="InterPro" id="IPR015795">
    <property type="entry name" value="Pyrv_Knase_C"/>
</dbReference>
<dbReference type="PRINTS" id="PR01050">
    <property type="entry name" value="PYRUVTKNASE"/>
</dbReference>
<comment type="cofactor">
    <cofactor evidence="1">
        <name>K(+)</name>
        <dbReference type="ChEBI" id="CHEBI:29103"/>
    </cofactor>
</comment>
<keyword evidence="9" id="KW-0067">ATP-binding</keyword>
<dbReference type="Pfam" id="PF00224">
    <property type="entry name" value="PK"/>
    <property type="match status" value="1"/>
</dbReference>
<dbReference type="SUPFAM" id="SSF52935">
    <property type="entry name" value="PK C-terminal domain-like"/>
    <property type="match status" value="1"/>
</dbReference>
<dbReference type="Gene3D" id="3.40.1380.20">
    <property type="entry name" value="Pyruvate kinase, C-terminal domain"/>
    <property type="match status" value="1"/>
</dbReference>
<dbReference type="NCBIfam" id="TIGR01064">
    <property type="entry name" value="pyruv_kin"/>
    <property type="match status" value="1"/>
</dbReference>
<evidence type="ECO:0000256" key="2">
    <source>
        <dbReference type="ARBA" id="ARBA00004997"/>
    </source>
</evidence>
<comment type="pathway">
    <text evidence="2 14">Carbohydrate degradation; glycolysis; pyruvate from D-glyceraldehyde 3-phosphate: step 5/5.</text>
</comment>
<dbReference type="SUPFAM" id="SSF51621">
    <property type="entry name" value="Phosphoenolpyruvate/pyruvate domain"/>
    <property type="match status" value="1"/>
</dbReference>
<dbReference type="InterPro" id="IPR015793">
    <property type="entry name" value="Pyrv_Knase_brl"/>
</dbReference>
<dbReference type="Gene3D" id="3.20.20.60">
    <property type="entry name" value="Phosphoenolpyruvate-binding domains"/>
    <property type="match status" value="1"/>
</dbReference>
<dbReference type="InterPro" id="IPR040442">
    <property type="entry name" value="Pyrv_kinase-like_dom_sf"/>
</dbReference>
<dbReference type="PROSITE" id="PS00110">
    <property type="entry name" value="PYRUVATE_KINASE"/>
    <property type="match status" value="1"/>
</dbReference>
<evidence type="ECO:0000256" key="5">
    <source>
        <dbReference type="ARBA" id="ARBA00022679"/>
    </source>
</evidence>
<keyword evidence="10 14" id="KW-0460">Magnesium</keyword>
<keyword evidence="11 14" id="KW-0324">Glycolysis</keyword>
<evidence type="ECO:0000256" key="6">
    <source>
        <dbReference type="ARBA" id="ARBA00022723"/>
    </source>
</evidence>
<evidence type="ECO:0000259" key="16">
    <source>
        <dbReference type="Pfam" id="PF02887"/>
    </source>
</evidence>
<keyword evidence="18" id="KW-1185">Reference proteome</keyword>
<evidence type="ECO:0000256" key="10">
    <source>
        <dbReference type="ARBA" id="ARBA00022842"/>
    </source>
</evidence>
<dbReference type="InterPro" id="IPR036918">
    <property type="entry name" value="Pyrv_Knase_C_sf"/>
</dbReference>
<organism evidence="17 18">
    <name type="scientific">Candidatus Vampirococcus lugosii</name>
    <dbReference type="NCBI Taxonomy" id="2789015"/>
    <lineage>
        <taxon>Bacteria</taxon>
        <taxon>Candidatus Absconditibacteriota</taxon>
        <taxon>Vampirococcus</taxon>
    </lineage>
</organism>
<dbReference type="GO" id="GO:0004743">
    <property type="term" value="F:pyruvate kinase activity"/>
    <property type="evidence" value="ECO:0007669"/>
    <property type="project" value="UniProtKB-EC"/>
</dbReference>
<keyword evidence="8 14" id="KW-0418">Kinase</keyword>
<feature type="domain" description="Pyruvate kinase C-terminal" evidence="16">
    <location>
        <begin position="365"/>
        <end position="460"/>
    </location>
</feature>
<evidence type="ECO:0000256" key="4">
    <source>
        <dbReference type="ARBA" id="ARBA00012142"/>
    </source>
</evidence>
<accession>A0ABS5QMF6</accession>
<evidence type="ECO:0000256" key="14">
    <source>
        <dbReference type="RuleBase" id="RU000504"/>
    </source>
</evidence>